<keyword evidence="3 5" id="KW-0378">Hydrolase</keyword>
<protein>
    <submittedName>
        <fullName evidence="8">Uncharacterized protein</fullName>
    </submittedName>
</protein>
<comment type="similarity">
    <text evidence="1 5">Belongs to the glycosyl hydrolase 31 family.</text>
</comment>
<evidence type="ECO:0000259" key="7">
    <source>
        <dbReference type="Pfam" id="PF21365"/>
    </source>
</evidence>
<dbReference type="AlphaFoldDB" id="A0A818EHX2"/>
<evidence type="ECO:0000313" key="8">
    <source>
        <dbReference type="EMBL" id="CAF3459327.1"/>
    </source>
</evidence>
<proteinExistence type="inferred from homology"/>
<feature type="domain" description="Glycosyl hydrolase family 31 C-terminal" evidence="7">
    <location>
        <begin position="85"/>
        <end position="171"/>
    </location>
</feature>
<evidence type="ECO:0000256" key="2">
    <source>
        <dbReference type="ARBA" id="ARBA00022729"/>
    </source>
</evidence>
<dbReference type="GO" id="GO:0005975">
    <property type="term" value="P:carbohydrate metabolic process"/>
    <property type="evidence" value="ECO:0007669"/>
    <property type="project" value="InterPro"/>
</dbReference>
<dbReference type="Proteomes" id="UP000663833">
    <property type="component" value="Unassembled WGS sequence"/>
</dbReference>
<evidence type="ECO:0000256" key="4">
    <source>
        <dbReference type="ARBA" id="ARBA00023295"/>
    </source>
</evidence>
<gene>
    <name evidence="8" type="ORF">LUA448_LOCUS22529</name>
</gene>
<evidence type="ECO:0000259" key="6">
    <source>
        <dbReference type="Pfam" id="PF01055"/>
    </source>
</evidence>
<dbReference type="InterPro" id="IPR030459">
    <property type="entry name" value="Glyco_hydro_31_CS"/>
</dbReference>
<dbReference type="Pfam" id="PF21365">
    <property type="entry name" value="Glyco_hydro_31_3rd"/>
    <property type="match status" value="1"/>
</dbReference>
<reference evidence="8" key="1">
    <citation type="submission" date="2021-02" db="EMBL/GenBank/DDBJ databases">
        <authorList>
            <person name="Nowell W R."/>
        </authorList>
    </citation>
    <scope>NUCLEOTIDE SEQUENCE</scope>
</reference>
<dbReference type="EMBL" id="CAJNYD010002922">
    <property type="protein sequence ID" value="CAF3459327.1"/>
    <property type="molecule type" value="Genomic_DNA"/>
</dbReference>
<dbReference type="Gene3D" id="2.60.40.1180">
    <property type="entry name" value="Golgi alpha-mannosidase II"/>
    <property type="match status" value="2"/>
</dbReference>
<evidence type="ECO:0000313" key="9">
    <source>
        <dbReference type="Proteomes" id="UP000663833"/>
    </source>
</evidence>
<keyword evidence="2" id="KW-0732">Signal</keyword>
<accession>A0A818EHX2</accession>
<dbReference type="Gene3D" id="3.20.20.80">
    <property type="entry name" value="Glycosidases"/>
    <property type="match status" value="1"/>
</dbReference>
<dbReference type="InterPro" id="IPR000322">
    <property type="entry name" value="Glyco_hydro_31_TIM"/>
</dbReference>
<name>A0A818EHX2_9BILA</name>
<dbReference type="InterPro" id="IPR048395">
    <property type="entry name" value="Glyco_hydro_31_C"/>
</dbReference>
<dbReference type="SUPFAM" id="SSF51011">
    <property type="entry name" value="Glycosyl hydrolase domain"/>
    <property type="match status" value="1"/>
</dbReference>
<dbReference type="SUPFAM" id="SSF51445">
    <property type="entry name" value="(Trans)glycosidases"/>
    <property type="match status" value="1"/>
</dbReference>
<evidence type="ECO:0000256" key="1">
    <source>
        <dbReference type="ARBA" id="ARBA00007806"/>
    </source>
</evidence>
<feature type="domain" description="Glycoside hydrolase family 31 TIM barrel" evidence="6">
    <location>
        <begin position="1"/>
        <end position="76"/>
    </location>
</feature>
<dbReference type="Pfam" id="PF01055">
    <property type="entry name" value="Glyco_hydro_31_2nd"/>
    <property type="match status" value="1"/>
</dbReference>
<dbReference type="InterPro" id="IPR017853">
    <property type="entry name" value="GH"/>
</dbReference>
<comment type="caution">
    <text evidence="8">The sequence shown here is derived from an EMBL/GenBank/DDBJ whole genome shotgun (WGS) entry which is preliminary data.</text>
</comment>
<evidence type="ECO:0000256" key="3">
    <source>
        <dbReference type="ARBA" id="ARBA00022801"/>
    </source>
</evidence>
<sequence length="308" mass="34964">MFGMPNVGADICGFRDDTSEELCTRWMQLGAFYPFMRNHNGVQKDQDPAVFSWTAQQIMKQALIMRYSLAPFWYTLHYRAAIASETLLQPLHFEFFNDNKTLGIDRQFLIGRAILVSPNLVSNVTTIQAYIPEDVWYQFPSGVQVNVVGVFADLDAPLEKINIHIRGGFIIPMQIPGDNLMLGRGNSFTLLIAQSALGNATGNLFWDDGDSMDSIETSTYNYFEFSVVSNTLTINAIVENYKDSPMRLDLVRVFGVSKPVTNVTVNEKDHKEYFYNIPDQILIVYGLDMDMLAQLIQTIKWTTTTIFD</sequence>
<keyword evidence="4 5" id="KW-0326">Glycosidase</keyword>
<evidence type="ECO:0000256" key="5">
    <source>
        <dbReference type="RuleBase" id="RU361185"/>
    </source>
</evidence>
<dbReference type="PANTHER" id="PTHR22762:SF133">
    <property type="entry name" value="P-TYPE DOMAIN-CONTAINING PROTEIN"/>
    <property type="match status" value="1"/>
</dbReference>
<dbReference type="GO" id="GO:0004558">
    <property type="term" value="F:alpha-1,4-glucosidase activity"/>
    <property type="evidence" value="ECO:0007669"/>
    <property type="project" value="TreeGrafter"/>
</dbReference>
<dbReference type="PROSITE" id="PS00707">
    <property type="entry name" value="GLYCOSYL_HYDROL_F31_2"/>
    <property type="match status" value="1"/>
</dbReference>
<dbReference type="InterPro" id="IPR013780">
    <property type="entry name" value="Glyco_hydro_b"/>
</dbReference>
<organism evidence="8 9">
    <name type="scientific">Rotaria socialis</name>
    <dbReference type="NCBI Taxonomy" id="392032"/>
    <lineage>
        <taxon>Eukaryota</taxon>
        <taxon>Metazoa</taxon>
        <taxon>Spiralia</taxon>
        <taxon>Gnathifera</taxon>
        <taxon>Rotifera</taxon>
        <taxon>Eurotatoria</taxon>
        <taxon>Bdelloidea</taxon>
        <taxon>Philodinida</taxon>
        <taxon>Philodinidae</taxon>
        <taxon>Rotaria</taxon>
    </lineage>
</organism>
<dbReference type="PANTHER" id="PTHR22762">
    <property type="entry name" value="ALPHA-GLUCOSIDASE"/>
    <property type="match status" value="1"/>
</dbReference>